<feature type="domain" description="DUF1232" evidence="6">
    <location>
        <begin position="51"/>
        <end position="86"/>
    </location>
</feature>
<keyword evidence="2" id="KW-0812">Transmembrane</keyword>
<evidence type="ECO:0000256" key="2">
    <source>
        <dbReference type="ARBA" id="ARBA00022692"/>
    </source>
</evidence>
<organism evidence="7 8">
    <name type="scientific">Planosporangium thailandense</name>
    <dbReference type="NCBI Taxonomy" id="765197"/>
    <lineage>
        <taxon>Bacteria</taxon>
        <taxon>Bacillati</taxon>
        <taxon>Actinomycetota</taxon>
        <taxon>Actinomycetes</taxon>
        <taxon>Micromonosporales</taxon>
        <taxon>Micromonosporaceae</taxon>
        <taxon>Planosporangium</taxon>
    </lineage>
</organism>
<keyword evidence="8" id="KW-1185">Reference proteome</keyword>
<evidence type="ECO:0000256" key="5">
    <source>
        <dbReference type="SAM" id="MobiDB-lite"/>
    </source>
</evidence>
<proteinExistence type="predicted"/>
<evidence type="ECO:0000256" key="3">
    <source>
        <dbReference type="ARBA" id="ARBA00022989"/>
    </source>
</evidence>
<accession>A0ABX0XW47</accession>
<name>A0ABX0XW47_9ACTN</name>
<evidence type="ECO:0000256" key="1">
    <source>
        <dbReference type="ARBA" id="ARBA00004127"/>
    </source>
</evidence>
<dbReference type="Proteomes" id="UP000722989">
    <property type="component" value="Unassembled WGS sequence"/>
</dbReference>
<evidence type="ECO:0000256" key="4">
    <source>
        <dbReference type="ARBA" id="ARBA00023136"/>
    </source>
</evidence>
<comment type="caution">
    <text evidence="7">The sequence shown here is derived from an EMBL/GenBank/DDBJ whole genome shotgun (WGS) entry which is preliminary data.</text>
</comment>
<dbReference type="EMBL" id="JAATVY010000005">
    <property type="protein sequence ID" value="NJC70266.1"/>
    <property type="molecule type" value="Genomic_DNA"/>
</dbReference>
<feature type="region of interest" description="Disordered" evidence="5">
    <location>
        <begin position="119"/>
        <end position="139"/>
    </location>
</feature>
<comment type="subcellular location">
    <subcellularLocation>
        <location evidence="1">Endomembrane system</location>
        <topology evidence="1">Multi-pass membrane protein</topology>
    </subcellularLocation>
</comment>
<gene>
    <name evidence="7" type="ORF">HC031_11170</name>
</gene>
<protein>
    <submittedName>
        <fullName evidence="7">DUF1232 domain-containing protein</fullName>
    </submittedName>
</protein>
<dbReference type="InterPro" id="IPR010652">
    <property type="entry name" value="DUF1232"/>
</dbReference>
<keyword evidence="4" id="KW-0472">Membrane</keyword>
<evidence type="ECO:0000313" key="7">
    <source>
        <dbReference type="EMBL" id="NJC70266.1"/>
    </source>
</evidence>
<evidence type="ECO:0000313" key="8">
    <source>
        <dbReference type="Proteomes" id="UP000722989"/>
    </source>
</evidence>
<evidence type="ECO:0000259" key="6">
    <source>
        <dbReference type="Pfam" id="PF06803"/>
    </source>
</evidence>
<keyword evidence="3" id="KW-1133">Transmembrane helix</keyword>
<dbReference type="Pfam" id="PF06803">
    <property type="entry name" value="DUF1232"/>
    <property type="match status" value="1"/>
</dbReference>
<sequence>MAGLLRRRMAWTALLRVFKPGTPGLGRRLAAIPRMLGATLRGEYDGKGRLTMMTIAGLYILSPIDLVPEAIFLVLGLVDDAAVAAWFAGALLDETERFLEWERQRAMVVPGHVVSDGHPWPPSYGRGPGVGPHQGRSRR</sequence>
<reference evidence="7 8" key="1">
    <citation type="submission" date="2020-03" db="EMBL/GenBank/DDBJ databases">
        <title>WGS of the type strain of Planosporangium spp.</title>
        <authorList>
            <person name="Thawai C."/>
        </authorList>
    </citation>
    <scope>NUCLEOTIDE SEQUENCE [LARGE SCALE GENOMIC DNA]</scope>
    <source>
        <strain evidence="7 8">TBRC 5610</strain>
    </source>
</reference>